<reference evidence="5" key="1">
    <citation type="submission" date="2016-06" db="UniProtKB">
        <authorList>
            <consortium name="WormBaseParasite"/>
        </authorList>
    </citation>
    <scope>IDENTIFICATION</scope>
</reference>
<name>A0A183KI33_9TREM</name>
<proteinExistence type="predicted"/>
<feature type="chain" id="PRO_5043140840" evidence="2">
    <location>
        <begin position="21"/>
        <end position="89"/>
    </location>
</feature>
<feature type="signal peptide" evidence="2">
    <location>
        <begin position="1"/>
        <end position="20"/>
    </location>
</feature>
<keyword evidence="4" id="KW-1185">Reference proteome</keyword>
<dbReference type="Proteomes" id="UP000279833">
    <property type="component" value="Unassembled WGS sequence"/>
</dbReference>
<gene>
    <name evidence="3" type="ORF">SCUD_LOCUS14686</name>
</gene>
<evidence type="ECO:0000313" key="4">
    <source>
        <dbReference type="Proteomes" id="UP000279833"/>
    </source>
</evidence>
<accession>A0A183KI33</accession>
<reference evidence="3 4" key="2">
    <citation type="submission" date="2018-11" db="EMBL/GenBank/DDBJ databases">
        <authorList>
            <consortium name="Pathogen Informatics"/>
        </authorList>
    </citation>
    <scope>NUCLEOTIDE SEQUENCE [LARGE SCALE GENOMIC DNA]</scope>
    <source>
        <strain evidence="3">Dakar</strain>
        <strain evidence="4">Dakar, Senegal</strain>
    </source>
</reference>
<keyword evidence="2" id="KW-0732">Signal</keyword>
<feature type="region of interest" description="Disordered" evidence="1">
    <location>
        <begin position="54"/>
        <end position="89"/>
    </location>
</feature>
<protein>
    <submittedName>
        <fullName evidence="5">Secreted protein</fullName>
    </submittedName>
</protein>
<evidence type="ECO:0000313" key="5">
    <source>
        <dbReference type="WBParaSite" id="SCUD_0001468901-mRNA-1"/>
    </source>
</evidence>
<evidence type="ECO:0000313" key="3">
    <source>
        <dbReference type="EMBL" id="VDP57146.1"/>
    </source>
</evidence>
<dbReference type="WBParaSite" id="SCUD_0001468901-mRNA-1">
    <property type="protein sequence ID" value="SCUD_0001468901-mRNA-1"/>
    <property type="gene ID" value="SCUD_0001468901"/>
</dbReference>
<dbReference type="AlphaFoldDB" id="A0A183KI33"/>
<organism evidence="5">
    <name type="scientific">Schistosoma curassoni</name>
    <dbReference type="NCBI Taxonomy" id="6186"/>
    <lineage>
        <taxon>Eukaryota</taxon>
        <taxon>Metazoa</taxon>
        <taxon>Spiralia</taxon>
        <taxon>Lophotrochozoa</taxon>
        <taxon>Platyhelminthes</taxon>
        <taxon>Trematoda</taxon>
        <taxon>Digenea</taxon>
        <taxon>Strigeidida</taxon>
        <taxon>Schistosomatoidea</taxon>
        <taxon>Schistosomatidae</taxon>
        <taxon>Schistosoma</taxon>
    </lineage>
</organism>
<evidence type="ECO:0000256" key="2">
    <source>
        <dbReference type="SAM" id="SignalP"/>
    </source>
</evidence>
<dbReference type="EMBL" id="UZAK01036934">
    <property type="protein sequence ID" value="VDP57146.1"/>
    <property type="molecule type" value="Genomic_DNA"/>
</dbReference>
<evidence type="ECO:0000256" key="1">
    <source>
        <dbReference type="SAM" id="MobiDB-lite"/>
    </source>
</evidence>
<sequence>MFLSCKYAALALPILAFTSASDPRCPTKSLTILMGDFSAKVGTDNTGYEDIMRRHGLGERNENETLRDDGNNDFCGDDDDDDETTYKTE</sequence>
<feature type="compositionally biased region" description="Basic and acidic residues" evidence="1">
    <location>
        <begin position="54"/>
        <end position="70"/>
    </location>
</feature>